<dbReference type="PRINTS" id="PR00786">
    <property type="entry name" value="NEPRILYSIN"/>
</dbReference>
<evidence type="ECO:0000256" key="4">
    <source>
        <dbReference type="ARBA" id="ARBA00022670"/>
    </source>
</evidence>
<dbReference type="PANTHER" id="PTHR11733">
    <property type="entry name" value="ZINC METALLOPROTEASE FAMILY M13 NEPRILYSIN-RELATED"/>
    <property type="match status" value="1"/>
</dbReference>
<organism evidence="11 12">
    <name type="scientific">Aquatica leii</name>
    <dbReference type="NCBI Taxonomy" id="1421715"/>
    <lineage>
        <taxon>Eukaryota</taxon>
        <taxon>Metazoa</taxon>
        <taxon>Ecdysozoa</taxon>
        <taxon>Arthropoda</taxon>
        <taxon>Hexapoda</taxon>
        <taxon>Insecta</taxon>
        <taxon>Pterygota</taxon>
        <taxon>Neoptera</taxon>
        <taxon>Endopterygota</taxon>
        <taxon>Coleoptera</taxon>
        <taxon>Polyphaga</taxon>
        <taxon>Elateriformia</taxon>
        <taxon>Elateroidea</taxon>
        <taxon>Lampyridae</taxon>
        <taxon>Luciolinae</taxon>
        <taxon>Aquatica</taxon>
    </lineage>
</organism>
<dbReference type="GO" id="GO:0005886">
    <property type="term" value="C:plasma membrane"/>
    <property type="evidence" value="ECO:0007669"/>
    <property type="project" value="UniProtKB-SubCell"/>
</dbReference>
<dbReference type="InterPro" id="IPR018497">
    <property type="entry name" value="Peptidase_M13_C"/>
</dbReference>
<name>A0AAN7SH46_9COLE</name>
<dbReference type="PROSITE" id="PS51885">
    <property type="entry name" value="NEPRILYSIN"/>
    <property type="match status" value="1"/>
</dbReference>
<dbReference type="EMBL" id="JARPUR010000003">
    <property type="protein sequence ID" value="KAK4879929.1"/>
    <property type="molecule type" value="Genomic_DNA"/>
</dbReference>
<dbReference type="InterPro" id="IPR000718">
    <property type="entry name" value="Peptidase_M13"/>
</dbReference>
<dbReference type="Gene3D" id="1.10.1380.10">
    <property type="entry name" value="Neutral endopeptidase , domain2"/>
    <property type="match status" value="1"/>
</dbReference>
<dbReference type="GO" id="GO:0046872">
    <property type="term" value="F:metal ion binding"/>
    <property type="evidence" value="ECO:0007669"/>
    <property type="project" value="UniProtKB-KW"/>
</dbReference>
<keyword evidence="5" id="KW-0479">Metal-binding</keyword>
<keyword evidence="12" id="KW-1185">Reference proteome</keyword>
<evidence type="ECO:0000256" key="7">
    <source>
        <dbReference type="ARBA" id="ARBA00022833"/>
    </source>
</evidence>
<comment type="similarity">
    <text evidence="3">Belongs to the peptidase M13 family.</text>
</comment>
<gene>
    <name evidence="11" type="ORF">RN001_008075</name>
</gene>
<accession>A0AAN7SH46</accession>
<keyword evidence="6" id="KW-0378">Hydrolase</keyword>
<dbReference type="CDD" id="cd08662">
    <property type="entry name" value="M13"/>
    <property type="match status" value="1"/>
</dbReference>
<feature type="domain" description="Peptidase M13 C-terminal" evidence="9">
    <location>
        <begin position="528"/>
        <end position="729"/>
    </location>
</feature>
<evidence type="ECO:0000313" key="12">
    <source>
        <dbReference type="Proteomes" id="UP001353858"/>
    </source>
</evidence>
<dbReference type="Gene3D" id="3.40.390.10">
    <property type="entry name" value="Collagenase (Catalytic Domain)"/>
    <property type="match status" value="1"/>
</dbReference>
<dbReference type="InterPro" id="IPR042089">
    <property type="entry name" value="Peptidase_M13_dom_2"/>
</dbReference>
<evidence type="ECO:0000256" key="3">
    <source>
        <dbReference type="ARBA" id="ARBA00007357"/>
    </source>
</evidence>
<evidence type="ECO:0000259" key="10">
    <source>
        <dbReference type="Pfam" id="PF05649"/>
    </source>
</evidence>
<dbReference type="Pfam" id="PF01431">
    <property type="entry name" value="Peptidase_M13"/>
    <property type="match status" value="1"/>
</dbReference>
<comment type="cofactor">
    <cofactor evidence="1">
        <name>Zn(2+)</name>
        <dbReference type="ChEBI" id="CHEBI:29105"/>
    </cofactor>
</comment>
<evidence type="ECO:0000256" key="6">
    <source>
        <dbReference type="ARBA" id="ARBA00022801"/>
    </source>
</evidence>
<dbReference type="InterPro" id="IPR008753">
    <property type="entry name" value="Peptidase_M13_N"/>
</dbReference>
<dbReference type="GO" id="GO:0004222">
    <property type="term" value="F:metalloendopeptidase activity"/>
    <property type="evidence" value="ECO:0007669"/>
    <property type="project" value="InterPro"/>
</dbReference>
<sequence>MMTEDENHCEAILFDVSEVAAAVTNDLLPVAIIISTAIAASINDFQSKKCTDALKCNSEVCNRVSQEVLENLDETVNPCDNFYQFACGGYIKSRKIPDDQTIISTLSEINTLVINQLNSIVKEPINATEPATFKLAKQFYNVCMNTNATEENNLKTAKNLLKKLGGWPIIEGASWNEDDFDWKKQMYKFRRYGFDVNTFLDTTIGVNVENSSQRIVSFDQADLPVNRLNLVMGLANPIVKSYYNYLIDLAVIFGADRDEATLQVKEVMEFMFKLAKITLPPEDRRNFTALTNIMSIAELKQRFPYMDWIDFINNIIAIPSIQFNETDNVDVGIPKFIDDLEVLLSKTPKRTQANYAMSIAVASIAYALNKNVRDREFQLMQEVTGTKTVVPKWNECLNRVAMRLKVAIGSLYARTFFNQNSKATVELLVSSLHLKLLKMLNEVDWMDEETKTKALAKAASVESYVGYPPELMDDKIIDEFYATIKPSDDYLEFVVNIQTFESDRKFKSIREKVQKAYWVDNSDTHNVNAFYNLVENIIILPAGILQGMMFDVDRPKAMNFGAIGFIIGHELTHGYDDMGKQINKDGQLQNWWSDTTSVEYMKKTECIVKQYNNYTIDRLKLKLNGIITQGENIADNGGAKLAYETYQSWLKHNGNDKCLPNLNYTQNQLFWIAFANAWCTSQRDEQFRTEMLASAHPPAYFRVLGIISNSKYFARDFECPLGSPMNPEKVHIC</sequence>
<keyword evidence="4" id="KW-0645">Protease</keyword>
<dbReference type="Pfam" id="PF05649">
    <property type="entry name" value="Peptidase_M13_N"/>
    <property type="match status" value="1"/>
</dbReference>
<evidence type="ECO:0000256" key="1">
    <source>
        <dbReference type="ARBA" id="ARBA00001947"/>
    </source>
</evidence>
<dbReference type="AlphaFoldDB" id="A0AAN7SH46"/>
<dbReference type="PANTHER" id="PTHR11733:SF224">
    <property type="entry name" value="NEPRILYSIN-2"/>
    <property type="match status" value="1"/>
</dbReference>
<protein>
    <recommendedName>
        <fullName evidence="13">Neprilysin</fullName>
    </recommendedName>
</protein>
<dbReference type="Proteomes" id="UP001353858">
    <property type="component" value="Unassembled WGS sequence"/>
</dbReference>
<dbReference type="InterPro" id="IPR024079">
    <property type="entry name" value="MetalloPept_cat_dom_sf"/>
</dbReference>
<comment type="caution">
    <text evidence="11">The sequence shown here is derived from an EMBL/GenBank/DDBJ whole genome shotgun (WGS) entry which is preliminary data.</text>
</comment>
<evidence type="ECO:0000256" key="5">
    <source>
        <dbReference type="ARBA" id="ARBA00022723"/>
    </source>
</evidence>
<dbReference type="GO" id="GO:0016485">
    <property type="term" value="P:protein processing"/>
    <property type="evidence" value="ECO:0007669"/>
    <property type="project" value="TreeGrafter"/>
</dbReference>
<evidence type="ECO:0000259" key="9">
    <source>
        <dbReference type="Pfam" id="PF01431"/>
    </source>
</evidence>
<evidence type="ECO:0000313" key="11">
    <source>
        <dbReference type="EMBL" id="KAK4879929.1"/>
    </source>
</evidence>
<reference evidence="12" key="1">
    <citation type="submission" date="2023-01" db="EMBL/GenBank/DDBJ databases">
        <title>Key to firefly adult light organ development and bioluminescence: homeobox transcription factors regulate luciferase expression and transportation to peroxisome.</title>
        <authorList>
            <person name="Fu X."/>
        </authorList>
    </citation>
    <scope>NUCLEOTIDE SEQUENCE [LARGE SCALE GENOMIC DNA]</scope>
</reference>
<proteinExistence type="inferred from homology"/>
<dbReference type="SUPFAM" id="SSF55486">
    <property type="entry name" value="Metalloproteases ('zincins'), catalytic domain"/>
    <property type="match status" value="1"/>
</dbReference>
<keyword evidence="8" id="KW-0482">Metalloprotease</keyword>
<feature type="domain" description="Peptidase M13 N-terminal" evidence="10">
    <location>
        <begin position="78"/>
        <end position="468"/>
    </location>
</feature>
<evidence type="ECO:0000256" key="2">
    <source>
        <dbReference type="ARBA" id="ARBA00004401"/>
    </source>
</evidence>
<keyword evidence="7" id="KW-0862">Zinc</keyword>
<comment type="subcellular location">
    <subcellularLocation>
        <location evidence="2">Cell membrane</location>
        <topology evidence="2">Single-pass type II membrane protein</topology>
    </subcellularLocation>
</comment>
<evidence type="ECO:0008006" key="13">
    <source>
        <dbReference type="Google" id="ProtNLM"/>
    </source>
</evidence>
<evidence type="ECO:0000256" key="8">
    <source>
        <dbReference type="ARBA" id="ARBA00023049"/>
    </source>
</evidence>